<dbReference type="PANTHER" id="PTHR11875">
    <property type="entry name" value="TESTIS-SPECIFIC Y-ENCODED PROTEIN"/>
    <property type="match status" value="1"/>
</dbReference>
<dbReference type="InterPro" id="IPR037231">
    <property type="entry name" value="NAP-like_sf"/>
</dbReference>
<comment type="caution">
    <text evidence="4">The sequence shown here is derived from an EMBL/GenBank/DDBJ whole genome shotgun (WGS) entry which is preliminary data.</text>
</comment>
<organism evidence="4 5">
    <name type="scientific">Rhamnusium bicolor</name>
    <dbReference type="NCBI Taxonomy" id="1586634"/>
    <lineage>
        <taxon>Eukaryota</taxon>
        <taxon>Metazoa</taxon>
        <taxon>Ecdysozoa</taxon>
        <taxon>Arthropoda</taxon>
        <taxon>Hexapoda</taxon>
        <taxon>Insecta</taxon>
        <taxon>Pterygota</taxon>
        <taxon>Neoptera</taxon>
        <taxon>Endopterygota</taxon>
        <taxon>Coleoptera</taxon>
        <taxon>Polyphaga</taxon>
        <taxon>Cucujiformia</taxon>
        <taxon>Chrysomeloidea</taxon>
        <taxon>Cerambycidae</taxon>
        <taxon>Lepturinae</taxon>
        <taxon>Rhagiini</taxon>
        <taxon>Rhamnusium</taxon>
    </lineage>
</organism>
<protein>
    <recommendedName>
        <fullName evidence="6">Protein SET</fullName>
    </recommendedName>
</protein>
<dbReference type="Gene3D" id="3.30.1120.90">
    <property type="entry name" value="Nucleosome assembly protein"/>
    <property type="match status" value="1"/>
</dbReference>
<dbReference type="EMBL" id="JANEYF010003017">
    <property type="protein sequence ID" value="KAJ8940158.1"/>
    <property type="molecule type" value="Genomic_DNA"/>
</dbReference>
<dbReference type="InterPro" id="IPR002164">
    <property type="entry name" value="NAP_family"/>
</dbReference>
<evidence type="ECO:0008006" key="6">
    <source>
        <dbReference type="Google" id="ProtNLM"/>
    </source>
</evidence>
<evidence type="ECO:0000313" key="5">
    <source>
        <dbReference type="Proteomes" id="UP001162156"/>
    </source>
</evidence>
<dbReference type="SUPFAM" id="SSF143113">
    <property type="entry name" value="NAP-like"/>
    <property type="match status" value="1"/>
</dbReference>
<evidence type="ECO:0000313" key="4">
    <source>
        <dbReference type="EMBL" id="KAJ8940158.1"/>
    </source>
</evidence>
<name>A0AAV8XNX8_9CUCU</name>
<dbReference type="Gene3D" id="1.20.5.1500">
    <property type="match status" value="1"/>
</dbReference>
<feature type="compositionally biased region" description="Basic and acidic residues" evidence="3">
    <location>
        <begin position="12"/>
        <end position="21"/>
    </location>
</feature>
<comment type="similarity">
    <text evidence="1 2">Belongs to the nucleosome assembly protein (NAP) family.</text>
</comment>
<dbReference type="Pfam" id="PF00956">
    <property type="entry name" value="NAP"/>
    <property type="match status" value="1"/>
</dbReference>
<dbReference type="FunFam" id="3.30.1120.90:FF:000002">
    <property type="entry name" value="Testis-specific Y-encoded-like protein 2"/>
    <property type="match status" value="1"/>
</dbReference>
<accession>A0AAV8XNX8</accession>
<evidence type="ECO:0000256" key="2">
    <source>
        <dbReference type="RuleBase" id="RU003876"/>
    </source>
</evidence>
<feature type="compositionally biased region" description="Acidic residues" evidence="3">
    <location>
        <begin position="239"/>
        <end position="248"/>
    </location>
</feature>
<feature type="region of interest" description="Disordered" evidence="3">
    <location>
        <begin position="219"/>
        <end position="259"/>
    </location>
</feature>
<keyword evidence="5" id="KW-1185">Reference proteome</keyword>
<feature type="region of interest" description="Disordered" evidence="3">
    <location>
        <begin position="1"/>
        <end position="23"/>
    </location>
</feature>
<dbReference type="Proteomes" id="UP001162156">
    <property type="component" value="Unassembled WGS sequence"/>
</dbReference>
<reference evidence="4" key="1">
    <citation type="journal article" date="2023" name="Insect Mol. Biol.">
        <title>Genome sequencing provides insights into the evolution of gene families encoding plant cell wall-degrading enzymes in longhorned beetles.</title>
        <authorList>
            <person name="Shin N.R."/>
            <person name="Okamura Y."/>
            <person name="Kirsch R."/>
            <person name="Pauchet Y."/>
        </authorList>
    </citation>
    <scope>NUCLEOTIDE SEQUENCE</scope>
    <source>
        <strain evidence="4">RBIC_L_NR</strain>
    </source>
</reference>
<proteinExistence type="inferred from homology"/>
<gene>
    <name evidence="4" type="ORF">NQ314_010829</name>
</gene>
<evidence type="ECO:0000256" key="3">
    <source>
        <dbReference type="SAM" id="MobiDB-lite"/>
    </source>
</evidence>
<dbReference type="GO" id="GO:0005634">
    <property type="term" value="C:nucleus"/>
    <property type="evidence" value="ECO:0007669"/>
    <property type="project" value="InterPro"/>
</dbReference>
<dbReference type="AlphaFoldDB" id="A0AAV8XNX8"/>
<evidence type="ECO:0000256" key="1">
    <source>
        <dbReference type="ARBA" id="ARBA00009947"/>
    </source>
</evidence>
<dbReference type="GO" id="GO:0006334">
    <property type="term" value="P:nucleosome assembly"/>
    <property type="evidence" value="ECO:0007669"/>
    <property type="project" value="InterPro"/>
</dbReference>
<sequence length="259" mass="29731">MSGDTSSRKVKRFSESDRGSDFDAATQKALEEIDVCQNEIDNINEKASEEILKVEQKYNQLRKPFFDKRNHIISNIPNFWITAIMNHPDLSALLDDSEEDCLHHLTKLEVEEFEDIKSGYWIKFYFEENPYFENAVITKEYHLGCATPTSESTQIIWKEGCTLGQISETSRGGRKRRHEPSKTFFGWFNDNIDPYTDDIAEVIKDDLWLNPLQYYLVPDVEGDGENNGMEQDDGSSSSDIEETGDDDENKSASQRGRSA</sequence>